<name>A0A2H0WQ02_9BACT</name>
<organism evidence="2 3">
    <name type="scientific">Candidatus Shapirobacteria bacterium CG09_land_8_20_14_0_10_47_13</name>
    <dbReference type="NCBI Taxonomy" id="1974481"/>
    <lineage>
        <taxon>Bacteria</taxon>
        <taxon>Candidatus Shapironibacteriota</taxon>
    </lineage>
</organism>
<dbReference type="PROSITE" id="PS50076">
    <property type="entry name" value="DNAJ_2"/>
    <property type="match status" value="1"/>
</dbReference>
<dbReference type="Pfam" id="PF03572">
    <property type="entry name" value="Peptidase_S41"/>
    <property type="match status" value="1"/>
</dbReference>
<dbReference type="CDD" id="cd06257">
    <property type="entry name" value="DnaJ"/>
    <property type="match status" value="1"/>
</dbReference>
<comment type="caution">
    <text evidence="2">The sequence shown here is derived from an EMBL/GenBank/DDBJ whole genome shotgun (WGS) entry which is preliminary data.</text>
</comment>
<dbReference type="EMBL" id="PEZJ01000017">
    <property type="protein sequence ID" value="PIS13979.1"/>
    <property type="molecule type" value="Genomic_DNA"/>
</dbReference>
<dbReference type="Gene3D" id="1.10.287.110">
    <property type="entry name" value="DnaJ domain"/>
    <property type="match status" value="1"/>
</dbReference>
<gene>
    <name evidence="2" type="ORF">COT65_01285</name>
</gene>
<dbReference type="Gene3D" id="3.90.226.10">
    <property type="entry name" value="2-enoyl-CoA Hydratase, Chain A, domain 1"/>
    <property type="match status" value="1"/>
</dbReference>
<dbReference type="GO" id="GO:0008236">
    <property type="term" value="F:serine-type peptidase activity"/>
    <property type="evidence" value="ECO:0007669"/>
    <property type="project" value="InterPro"/>
</dbReference>
<evidence type="ECO:0000313" key="3">
    <source>
        <dbReference type="Proteomes" id="UP000230033"/>
    </source>
</evidence>
<protein>
    <recommendedName>
        <fullName evidence="1">J domain-containing protein</fullName>
    </recommendedName>
</protein>
<dbReference type="InterPro" id="IPR029045">
    <property type="entry name" value="ClpP/crotonase-like_dom_sf"/>
</dbReference>
<dbReference type="Pfam" id="PF00226">
    <property type="entry name" value="DnaJ"/>
    <property type="match status" value="1"/>
</dbReference>
<dbReference type="GO" id="GO:0004175">
    <property type="term" value="F:endopeptidase activity"/>
    <property type="evidence" value="ECO:0007669"/>
    <property type="project" value="TreeGrafter"/>
</dbReference>
<evidence type="ECO:0000313" key="2">
    <source>
        <dbReference type="EMBL" id="PIS13979.1"/>
    </source>
</evidence>
<dbReference type="InterPro" id="IPR001623">
    <property type="entry name" value="DnaJ_domain"/>
</dbReference>
<dbReference type="InterPro" id="IPR005151">
    <property type="entry name" value="Tail-specific_protease"/>
</dbReference>
<dbReference type="SUPFAM" id="SSF52096">
    <property type="entry name" value="ClpP/crotonase"/>
    <property type="match status" value="1"/>
</dbReference>
<dbReference type="CDD" id="cd06567">
    <property type="entry name" value="Peptidase_S41"/>
    <property type="match status" value="1"/>
</dbReference>
<proteinExistence type="predicted"/>
<dbReference type="PANTHER" id="PTHR32060">
    <property type="entry name" value="TAIL-SPECIFIC PROTEASE"/>
    <property type="match status" value="1"/>
</dbReference>
<feature type="domain" description="J" evidence="1">
    <location>
        <begin position="143"/>
        <end position="205"/>
    </location>
</feature>
<dbReference type="SUPFAM" id="SSF46565">
    <property type="entry name" value="Chaperone J-domain"/>
    <property type="match status" value="1"/>
</dbReference>
<sequence>MKKVVILVLALILIFGAALKVLPMAAGWPKDPYLAFTNEVWDTIKTNYWEKINDDQLAGLFVAAAEKITIKPQTLAQKDRQGVDKLVAQILKEIPEPDKKRDFVASMADLVLANLQPFGRSRLYTQKEEKSLSNNVNNISGVDQYGLLGVPKEASAAAIQKAYDDKSAALKKANTPEAKQQLAELNQAQQTLTNQKSRQLYDTAGVETTVEYRILNQDIFYLHLLRFSPTTLDDLTRAAGESEATPLATTLILDLRDNIGGAIDGLPWFLGPFLGADQPAYQFYHQGDKTDFKTSGGWLASLVKFKKVVILINENSQSTAELMAATLKKYNVGVLVGRKTKGWGTIEKVFPLTAQLTQNEKYSIFLVHSLALREDGQPIEGRGVEPVIDIGTPGWEKELYNYFRYPELTAELKKIP</sequence>
<dbReference type="AlphaFoldDB" id="A0A2H0WQ02"/>
<dbReference type="GO" id="GO:0006508">
    <property type="term" value="P:proteolysis"/>
    <property type="evidence" value="ECO:0007669"/>
    <property type="project" value="InterPro"/>
</dbReference>
<accession>A0A2H0WQ02</accession>
<dbReference type="Proteomes" id="UP000230033">
    <property type="component" value="Unassembled WGS sequence"/>
</dbReference>
<evidence type="ECO:0000259" key="1">
    <source>
        <dbReference type="PROSITE" id="PS50076"/>
    </source>
</evidence>
<dbReference type="SMART" id="SM00245">
    <property type="entry name" value="TSPc"/>
    <property type="match status" value="1"/>
</dbReference>
<reference evidence="3" key="1">
    <citation type="submission" date="2017-09" db="EMBL/GenBank/DDBJ databases">
        <title>Depth-based differentiation of microbial function through sediment-hosted aquifers and enrichment of novel symbionts in the deep terrestrial subsurface.</title>
        <authorList>
            <person name="Probst A.J."/>
            <person name="Ladd B."/>
            <person name="Jarett J.K."/>
            <person name="Geller-Mcgrath D.E."/>
            <person name="Sieber C.M.K."/>
            <person name="Emerson J.B."/>
            <person name="Anantharaman K."/>
            <person name="Thomas B.C."/>
            <person name="Malmstrom R."/>
            <person name="Stieglmeier M."/>
            <person name="Klingl A."/>
            <person name="Woyke T."/>
            <person name="Ryan C.M."/>
            <person name="Banfield J.F."/>
        </authorList>
    </citation>
    <scope>NUCLEOTIDE SEQUENCE [LARGE SCALE GENOMIC DNA]</scope>
</reference>
<dbReference type="InterPro" id="IPR036869">
    <property type="entry name" value="J_dom_sf"/>
</dbReference>
<dbReference type="PANTHER" id="PTHR32060:SF22">
    <property type="entry name" value="CARBOXYL-TERMINAL-PROCESSING PEPTIDASE 3, CHLOROPLASTIC"/>
    <property type="match status" value="1"/>
</dbReference>